<dbReference type="OrthoDB" id="448399at2759"/>
<evidence type="ECO:0000256" key="4">
    <source>
        <dbReference type="ARBA" id="ARBA00022801"/>
    </source>
</evidence>
<keyword evidence="11" id="KW-1185">Reference proteome</keyword>
<dbReference type="GO" id="GO:0008270">
    <property type="term" value="F:zinc ion binding"/>
    <property type="evidence" value="ECO:0007669"/>
    <property type="project" value="UniProtKB-KW"/>
</dbReference>
<dbReference type="AlphaFoldDB" id="A0A8S3ZBP6"/>
<feature type="compositionally biased region" description="Low complexity" evidence="8">
    <location>
        <begin position="670"/>
        <end position="684"/>
    </location>
</feature>
<evidence type="ECO:0000256" key="2">
    <source>
        <dbReference type="ARBA" id="ARBA00022723"/>
    </source>
</evidence>
<dbReference type="InterPro" id="IPR013520">
    <property type="entry name" value="Ribonucl_H"/>
</dbReference>
<sequence length="763" mass="83302">MEVQKINKLQLGLLRKRPLSLMSPRQTSKRQKTDQVFTHLIILDFESTCWETDRTSPQEIIEFPAVLLNTQTGQIESEFHYFLQPSERPVLSEFCQKLTGITQDQVDNGIPLSLCLRKFTAWLRRLHVDKGLVCSGDKSVQATRSDSQTVVNKGSTAAMVTWSDWDLGVCLLYETKRKQMSRPPSLTQWIDLRATYKVFYGRKPAGLNGALNELGITFDGRQHSGLDDARNTARLAWQMIQDGCLMSVTKSVRTSFTGLIEKQSMPPSGPTFTSLQTHTPADGRGKTGHYVTAYANARTPFVIACDSQERRQLCDKKVQAQLTAGTDPLLTAVLLSDTSVAAYAQTRRGLSERNLNMGPATDISSVKQGTTSRPQVDTGSNTISRHMTATNTVHGKLPAAYKTLDTATCSKYPPVTAAPGLSSESLAVFSSVETSTPQEFSLTTSQTSSAGCDSQLRVSESSLLAAVVPDTSVTLCKSFTLLKTPPATLESPAGVKTGANIKTPFTTFKTPVHILQTPLTTVKTPFTTFETPVHTLKTPFTTFKTPLQTLKTPFTTFKTPIHTLMIQPSTVKTPSLTKLPATTHNKTQSPLFQTSSTLKTQFTSVKTSDTFHIPIQIPVITPEISLMTPNTSLKTPQTSLMTPNTSLKSANTSLTSANTSLITPNTSLMTPNTSLKSSNTSLKTRAGVSPTSHMNMTPPLCSCGRRSKCRVVQKPGPNTGRCFFACSVTRDRHSCCKFFQWASPDTPAPTNMQASRGSFCVPP</sequence>
<organism evidence="10 11">
    <name type="scientific">Candidula unifasciata</name>
    <dbReference type="NCBI Taxonomy" id="100452"/>
    <lineage>
        <taxon>Eukaryota</taxon>
        <taxon>Metazoa</taxon>
        <taxon>Spiralia</taxon>
        <taxon>Lophotrochozoa</taxon>
        <taxon>Mollusca</taxon>
        <taxon>Gastropoda</taxon>
        <taxon>Heterobranchia</taxon>
        <taxon>Euthyneura</taxon>
        <taxon>Panpulmonata</taxon>
        <taxon>Eupulmonata</taxon>
        <taxon>Stylommatophora</taxon>
        <taxon>Helicina</taxon>
        <taxon>Helicoidea</taxon>
        <taxon>Geomitridae</taxon>
        <taxon>Candidula</taxon>
    </lineage>
</organism>
<evidence type="ECO:0000256" key="3">
    <source>
        <dbReference type="ARBA" id="ARBA00022771"/>
    </source>
</evidence>
<feature type="domain" description="GRF-type" evidence="9">
    <location>
        <begin position="701"/>
        <end position="745"/>
    </location>
</feature>
<evidence type="ECO:0000259" key="9">
    <source>
        <dbReference type="PROSITE" id="PS51999"/>
    </source>
</evidence>
<dbReference type="InterPro" id="IPR010666">
    <property type="entry name" value="Znf_GRF"/>
</dbReference>
<dbReference type="SMART" id="SM00479">
    <property type="entry name" value="EXOIII"/>
    <property type="match status" value="1"/>
</dbReference>
<dbReference type="SUPFAM" id="SSF53098">
    <property type="entry name" value="Ribonuclease H-like"/>
    <property type="match status" value="1"/>
</dbReference>
<name>A0A8S3ZBP6_9EUPU</name>
<protein>
    <recommendedName>
        <fullName evidence="9">GRF-type domain-containing protein</fullName>
    </recommendedName>
</protein>
<feature type="region of interest" description="Disordered" evidence="8">
    <location>
        <begin position="354"/>
        <end position="381"/>
    </location>
</feature>
<keyword evidence="1" id="KW-0540">Nuclease</keyword>
<dbReference type="InterPro" id="IPR036397">
    <property type="entry name" value="RNaseH_sf"/>
</dbReference>
<evidence type="ECO:0000256" key="7">
    <source>
        <dbReference type="PROSITE-ProRule" id="PRU01343"/>
    </source>
</evidence>
<keyword evidence="6" id="KW-0269">Exonuclease</keyword>
<reference evidence="10" key="1">
    <citation type="submission" date="2021-04" db="EMBL/GenBank/DDBJ databases">
        <authorList>
            <consortium name="Molecular Ecology Group"/>
        </authorList>
    </citation>
    <scope>NUCLEOTIDE SEQUENCE</scope>
</reference>
<dbReference type="Gene3D" id="3.30.420.10">
    <property type="entry name" value="Ribonuclease H-like superfamily/Ribonuclease H"/>
    <property type="match status" value="1"/>
</dbReference>
<dbReference type="InterPro" id="IPR047201">
    <property type="entry name" value="ERI-1_3'hExo-like"/>
</dbReference>
<proteinExistence type="predicted"/>
<dbReference type="PANTHER" id="PTHR23044:SF61">
    <property type="entry name" value="3'-5' EXORIBONUCLEASE 1-RELATED"/>
    <property type="match status" value="1"/>
</dbReference>
<dbReference type="GO" id="GO:0003676">
    <property type="term" value="F:nucleic acid binding"/>
    <property type="evidence" value="ECO:0007669"/>
    <property type="project" value="InterPro"/>
</dbReference>
<evidence type="ECO:0000256" key="1">
    <source>
        <dbReference type="ARBA" id="ARBA00022722"/>
    </source>
</evidence>
<dbReference type="PANTHER" id="PTHR23044">
    <property type="entry name" value="3'-5' EXONUCLEASE ERI1-RELATED"/>
    <property type="match status" value="1"/>
</dbReference>
<dbReference type="Proteomes" id="UP000678393">
    <property type="component" value="Unassembled WGS sequence"/>
</dbReference>
<keyword evidence="3 7" id="KW-0863">Zinc-finger</keyword>
<comment type="caution">
    <text evidence="10">The sequence shown here is derived from an EMBL/GenBank/DDBJ whole genome shotgun (WGS) entry which is preliminary data.</text>
</comment>
<evidence type="ECO:0000256" key="5">
    <source>
        <dbReference type="ARBA" id="ARBA00022833"/>
    </source>
</evidence>
<dbReference type="CDD" id="cd06133">
    <property type="entry name" value="ERI-1_3'hExo_like"/>
    <property type="match status" value="1"/>
</dbReference>
<dbReference type="InterPro" id="IPR051274">
    <property type="entry name" value="3-5_Exoribonuclease"/>
</dbReference>
<keyword evidence="2" id="KW-0479">Metal-binding</keyword>
<dbReference type="Pfam" id="PF00929">
    <property type="entry name" value="RNase_T"/>
    <property type="match status" value="2"/>
</dbReference>
<dbReference type="GO" id="GO:0000175">
    <property type="term" value="F:3'-5'-RNA exonuclease activity"/>
    <property type="evidence" value="ECO:0007669"/>
    <property type="project" value="InterPro"/>
</dbReference>
<feature type="region of interest" description="Disordered" evidence="8">
    <location>
        <begin position="665"/>
        <end position="691"/>
    </location>
</feature>
<evidence type="ECO:0000313" key="10">
    <source>
        <dbReference type="EMBL" id="CAG5126773.1"/>
    </source>
</evidence>
<evidence type="ECO:0000256" key="8">
    <source>
        <dbReference type="SAM" id="MobiDB-lite"/>
    </source>
</evidence>
<evidence type="ECO:0000313" key="11">
    <source>
        <dbReference type="Proteomes" id="UP000678393"/>
    </source>
</evidence>
<dbReference type="Pfam" id="PF06839">
    <property type="entry name" value="Zn_ribbon_GRF"/>
    <property type="match status" value="1"/>
</dbReference>
<dbReference type="EMBL" id="CAJHNH020002447">
    <property type="protein sequence ID" value="CAG5126773.1"/>
    <property type="molecule type" value="Genomic_DNA"/>
</dbReference>
<gene>
    <name evidence="10" type="ORF">CUNI_LOCUS12331</name>
</gene>
<accession>A0A8S3ZBP6</accession>
<keyword evidence="4" id="KW-0378">Hydrolase</keyword>
<dbReference type="InterPro" id="IPR012337">
    <property type="entry name" value="RNaseH-like_sf"/>
</dbReference>
<keyword evidence="5" id="KW-0862">Zinc</keyword>
<feature type="compositionally biased region" description="Polar residues" evidence="8">
    <location>
        <begin position="362"/>
        <end position="381"/>
    </location>
</feature>
<evidence type="ECO:0000256" key="6">
    <source>
        <dbReference type="ARBA" id="ARBA00022839"/>
    </source>
</evidence>
<dbReference type="PROSITE" id="PS51999">
    <property type="entry name" value="ZF_GRF"/>
    <property type="match status" value="1"/>
</dbReference>